<feature type="domain" description="PAC" evidence="16">
    <location>
        <begin position="509"/>
        <end position="562"/>
    </location>
</feature>
<dbReference type="NCBIfam" id="TIGR00229">
    <property type="entry name" value="sensory_box"/>
    <property type="match status" value="3"/>
</dbReference>
<dbReference type="InterPro" id="IPR000700">
    <property type="entry name" value="PAS-assoc_C"/>
</dbReference>
<dbReference type="GO" id="GO:0005524">
    <property type="term" value="F:ATP binding"/>
    <property type="evidence" value="ECO:0007669"/>
    <property type="project" value="UniProtKB-KW"/>
</dbReference>
<feature type="domain" description="Histidine kinase" evidence="13">
    <location>
        <begin position="720"/>
        <end position="942"/>
    </location>
</feature>
<feature type="domain" description="Response regulatory" evidence="14">
    <location>
        <begin position="972"/>
        <end position="1088"/>
    </location>
</feature>
<dbReference type="OrthoDB" id="5555106at2"/>
<dbReference type="PATRIC" id="fig|2340.3.peg.1869"/>
<accession>A0A0B0HBJ1</accession>
<keyword evidence="4" id="KW-0808">Transferase</keyword>
<dbReference type="STRING" id="2340.JV46_06030"/>
<evidence type="ECO:0000256" key="4">
    <source>
        <dbReference type="ARBA" id="ARBA00022679"/>
    </source>
</evidence>
<dbReference type="Pfam" id="PF13188">
    <property type="entry name" value="PAS_8"/>
    <property type="match status" value="1"/>
</dbReference>
<reference evidence="17 18" key="1">
    <citation type="journal article" date="2014" name="BMC Genomics">
        <title>The genome of the intracellular bacterium of the coastal bivalve, Solemya velum: a blueprint for thriving in and out of symbiosis.</title>
        <authorList>
            <person name="Dmytrenko O."/>
            <person name="Russell S.L."/>
            <person name="Loo W.T."/>
            <person name="Fontanez K.M."/>
            <person name="Liao L."/>
            <person name="Roeselers G."/>
            <person name="Sharma R."/>
            <person name="Stewart F.J."/>
            <person name="Newton I.L."/>
            <person name="Woyke T."/>
            <person name="Wu D."/>
            <person name="Lang J.M."/>
            <person name="Eisen J.A."/>
            <person name="Cavanaugh C.M."/>
        </authorList>
    </citation>
    <scope>NUCLEOTIDE SEQUENCE [LARGE SCALE GENOMIC DNA]</scope>
    <source>
        <strain evidence="17 18">WH</strain>
    </source>
</reference>
<dbReference type="InterPro" id="IPR001610">
    <property type="entry name" value="PAC"/>
</dbReference>
<dbReference type="InterPro" id="IPR036890">
    <property type="entry name" value="HATPase_C_sf"/>
</dbReference>
<keyword evidence="18" id="KW-1185">Reference proteome</keyword>
<dbReference type="SUPFAM" id="SSF55874">
    <property type="entry name" value="ATPase domain of HSP90 chaperone/DNA topoisomerase II/histidine kinase"/>
    <property type="match status" value="1"/>
</dbReference>
<feature type="modified residue" description="4-aspartylphosphate" evidence="11">
    <location>
        <position position="1021"/>
    </location>
</feature>
<name>A0A0B0HBJ1_SOVGS</name>
<keyword evidence="8" id="KW-0902">Two-component regulatory system</keyword>
<dbReference type="Gene3D" id="3.30.565.10">
    <property type="entry name" value="Histidine kinase-like ATPase, C-terminal domain"/>
    <property type="match status" value="1"/>
</dbReference>
<proteinExistence type="predicted"/>
<dbReference type="SMART" id="SM00448">
    <property type="entry name" value="REC"/>
    <property type="match status" value="1"/>
</dbReference>
<dbReference type="PRINTS" id="PR00344">
    <property type="entry name" value="BCTRLSENSOR"/>
</dbReference>
<feature type="domain" description="PAC" evidence="16">
    <location>
        <begin position="249"/>
        <end position="302"/>
    </location>
</feature>
<dbReference type="InterPro" id="IPR001789">
    <property type="entry name" value="Sig_transdc_resp-reg_receiver"/>
</dbReference>
<evidence type="ECO:0000256" key="9">
    <source>
        <dbReference type="ARBA" id="ARBA00064003"/>
    </source>
</evidence>
<dbReference type="GO" id="GO:0000155">
    <property type="term" value="F:phosphorelay sensor kinase activity"/>
    <property type="evidence" value="ECO:0007669"/>
    <property type="project" value="InterPro"/>
</dbReference>
<comment type="catalytic activity">
    <reaction evidence="1">
        <text>ATP + protein L-histidine = ADP + protein N-phospho-L-histidine.</text>
        <dbReference type="EC" id="2.7.13.3"/>
    </reaction>
</comment>
<evidence type="ECO:0000256" key="10">
    <source>
        <dbReference type="ARBA" id="ARBA00068150"/>
    </source>
</evidence>
<dbReference type="FunFam" id="1.10.287.130:FF:000002">
    <property type="entry name" value="Two-component osmosensing histidine kinase"/>
    <property type="match status" value="1"/>
</dbReference>
<evidence type="ECO:0000313" key="17">
    <source>
        <dbReference type="EMBL" id="KHF25244.1"/>
    </source>
</evidence>
<dbReference type="PANTHER" id="PTHR45339">
    <property type="entry name" value="HYBRID SIGNAL TRANSDUCTION HISTIDINE KINASE J"/>
    <property type="match status" value="1"/>
</dbReference>
<dbReference type="SMART" id="SM00086">
    <property type="entry name" value="PAC"/>
    <property type="match status" value="3"/>
</dbReference>
<evidence type="ECO:0000313" key="18">
    <source>
        <dbReference type="Proteomes" id="UP000030856"/>
    </source>
</evidence>
<evidence type="ECO:0000256" key="7">
    <source>
        <dbReference type="ARBA" id="ARBA00022840"/>
    </source>
</evidence>
<dbReference type="Gene3D" id="3.30.450.20">
    <property type="entry name" value="PAS domain"/>
    <property type="match status" value="4"/>
</dbReference>
<dbReference type="PROSITE" id="PS50112">
    <property type="entry name" value="PAS"/>
    <property type="match status" value="3"/>
</dbReference>
<feature type="domain" description="PAS" evidence="15">
    <location>
        <begin position="559"/>
        <end position="605"/>
    </location>
</feature>
<dbReference type="CDD" id="cd17546">
    <property type="entry name" value="REC_hyHK_CKI1_RcsC-like"/>
    <property type="match status" value="1"/>
</dbReference>
<dbReference type="Pfam" id="PF13426">
    <property type="entry name" value="PAS_9"/>
    <property type="match status" value="1"/>
</dbReference>
<dbReference type="EMBL" id="JRAA01000002">
    <property type="protein sequence ID" value="KHF25244.1"/>
    <property type="molecule type" value="Genomic_DNA"/>
</dbReference>
<dbReference type="CDD" id="cd00082">
    <property type="entry name" value="HisKA"/>
    <property type="match status" value="1"/>
</dbReference>
<dbReference type="InterPro" id="IPR011006">
    <property type="entry name" value="CheY-like_superfamily"/>
</dbReference>
<evidence type="ECO:0000256" key="5">
    <source>
        <dbReference type="ARBA" id="ARBA00022741"/>
    </source>
</evidence>
<dbReference type="SUPFAM" id="SSF47384">
    <property type="entry name" value="Homodimeric domain of signal transducing histidine kinase"/>
    <property type="match status" value="1"/>
</dbReference>
<feature type="domain" description="PAC" evidence="16">
    <location>
        <begin position="630"/>
        <end position="684"/>
    </location>
</feature>
<evidence type="ECO:0000259" key="15">
    <source>
        <dbReference type="PROSITE" id="PS50112"/>
    </source>
</evidence>
<dbReference type="eggNOG" id="COG2205">
    <property type="taxonomic scope" value="Bacteria"/>
</dbReference>
<dbReference type="InterPro" id="IPR004358">
    <property type="entry name" value="Sig_transdc_His_kin-like_C"/>
</dbReference>
<dbReference type="InterPro" id="IPR000014">
    <property type="entry name" value="PAS"/>
</dbReference>
<dbReference type="CDD" id="cd16922">
    <property type="entry name" value="HATPase_EvgS-ArcB-TorS-like"/>
    <property type="match status" value="1"/>
</dbReference>
<dbReference type="PROSITE" id="PS50110">
    <property type="entry name" value="RESPONSE_REGULATORY"/>
    <property type="match status" value="1"/>
</dbReference>
<evidence type="ECO:0000259" key="13">
    <source>
        <dbReference type="PROSITE" id="PS50109"/>
    </source>
</evidence>
<dbReference type="Pfam" id="PF02518">
    <property type="entry name" value="HATPase_c"/>
    <property type="match status" value="1"/>
</dbReference>
<dbReference type="Pfam" id="PF00072">
    <property type="entry name" value="Response_reg"/>
    <property type="match status" value="1"/>
</dbReference>
<dbReference type="InterPro" id="IPR013656">
    <property type="entry name" value="PAS_4"/>
</dbReference>
<keyword evidence="7" id="KW-0067">ATP-binding</keyword>
<keyword evidence="6" id="KW-0418">Kinase</keyword>
<evidence type="ECO:0000256" key="1">
    <source>
        <dbReference type="ARBA" id="ARBA00000085"/>
    </source>
</evidence>
<dbReference type="AlphaFoldDB" id="A0A0B0HBJ1"/>
<evidence type="ECO:0000256" key="11">
    <source>
        <dbReference type="PROSITE-ProRule" id="PRU00169"/>
    </source>
</evidence>
<comment type="subunit">
    <text evidence="9">At low DSF concentrations, interacts with RpfF.</text>
</comment>
<keyword evidence="5" id="KW-0547">Nucleotide-binding</keyword>
<dbReference type="InterPro" id="IPR005467">
    <property type="entry name" value="His_kinase_dom"/>
</dbReference>
<dbReference type="SUPFAM" id="SSF55785">
    <property type="entry name" value="PYP-like sensor domain (PAS domain)"/>
    <property type="match status" value="4"/>
</dbReference>
<dbReference type="Pfam" id="PF00512">
    <property type="entry name" value="HisKA"/>
    <property type="match status" value="1"/>
</dbReference>
<evidence type="ECO:0000256" key="6">
    <source>
        <dbReference type="ARBA" id="ARBA00022777"/>
    </source>
</evidence>
<dbReference type="Proteomes" id="UP000030856">
    <property type="component" value="Unassembled WGS sequence"/>
</dbReference>
<feature type="coiled-coil region" evidence="12">
    <location>
        <begin position="665"/>
        <end position="692"/>
    </location>
</feature>
<dbReference type="PROSITE" id="PS50113">
    <property type="entry name" value="PAC"/>
    <property type="match status" value="3"/>
</dbReference>
<dbReference type="Pfam" id="PF08448">
    <property type="entry name" value="PAS_4"/>
    <property type="match status" value="2"/>
</dbReference>
<feature type="domain" description="PAS" evidence="15">
    <location>
        <begin position="429"/>
        <end position="505"/>
    </location>
</feature>
<evidence type="ECO:0000256" key="12">
    <source>
        <dbReference type="SAM" id="Coils"/>
    </source>
</evidence>
<organism evidence="17 18">
    <name type="scientific">Solemya velum gill symbiont</name>
    <dbReference type="NCBI Taxonomy" id="2340"/>
    <lineage>
        <taxon>Bacteria</taxon>
        <taxon>Pseudomonadati</taxon>
        <taxon>Pseudomonadota</taxon>
        <taxon>Gammaproteobacteria</taxon>
        <taxon>sulfur-oxidizing symbionts</taxon>
    </lineage>
</organism>
<dbReference type="InterPro" id="IPR035965">
    <property type="entry name" value="PAS-like_dom_sf"/>
</dbReference>
<dbReference type="SMART" id="SM00388">
    <property type="entry name" value="HisKA"/>
    <property type="match status" value="1"/>
</dbReference>
<dbReference type="CDD" id="cd00130">
    <property type="entry name" value="PAS"/>
    <property type="match status" value="3"/>
</dbReference>
<dbReference type="InterPro" id="IPR003661">
    <property type="entry name" value="HisK_dim/P_dom"/>
</dbReference>
<dbReference type="SMART" id="SM00387">
    <property type="entry name" value="HATPase_c"/>
    <property type="match status" value="1"/>
</dbReference>
<dbReference type="PANTHER" id="PTHR45339:SF1">
    <property type="entry name" value="HYBRID SIGNAL TRANSDUCTION HISTIDINE KINASE J"/>
    <property type="match status" value="1"/>
</dbReference>
<evidence type="ECO:0000259" key="16">
    <source>
        <dbReference type="PROSITE" id="PS50113"/>
    </source>
</evidence>
<dbReference type="EC" id="2.7.13.3" evidence="2"/>
<dbReference type="InterPro" id="IPR036097">
    <property type="entry name" value="HisK_dim/P_sf"/>
</dbReference>
<dbReference type="PROSITE" id="PS50109">
    <property type="entry name" value="HIS_KIN"/>
    <property type="match status" value="1"/>
</dbReference>
<feature type="domain" description="PAS" evidence="15">
    <location>
        <begin position="176"/>
        <end position="246"/>
    </location>
</feature>
<dbReference type="SUPFAM" id="SSF52172">
    <property type="entry name" value="CheY-like"/>
    <property type="match status" value="1"/>
</dbReference>
<keyword evidence="12" id="KW-0175">Coiled coil</keyword>
<evidence type="ECO:0000256" key="8">
    <source>
        <dbReference type="ARBA" id="ARBA00023012"/>
    </source>
</evidence>
<evidence type="ECO:0000256" key="3">
    <source>
        <dbReference type="ARBA" id="ARBA00022553"/>
    </source>
</evidence>
<gene>
    <name evidence="17" type="ORF">JV46_06030</name>
</gene>
<dbReference type="Gene3D" id="1.10.287.130">
    <property type="match status" value="1"/>
</dbReference>
<sequence>MNRVIPSESLTEELLRLYELALSTGQSVGPDDTSKRFLSVLMSRYNLTSASVWWMNPDAQGFYLLSSVPKVQSVTAIRDVEKVILDLSIKLNPLVISPGSPGHAELSSCYNVTDQFFAVYPLSHNGVLVMSTAIEDLFQERLFNSLRPVLRTLESSIMGEIDHEKLVQSESELSHQKGFLKTLVQTLPDLVWLKDPDGVYLACNQRFEEFFGATEAEIVGKTDYDFLDPELVDFFREYDRKAMMKGAPSVNEEKITFASDGHEELLETTKTPMFDMDGKLIGVLGIGHNITEHRKSQEIIQQSELKFRSLVQTMSEGVALHEMVYDSQGHAIDYRILDVNTAFEQLIGIRADTAAGQLASELYDITPPPYLNEYTNVVSTGESLQFETYYPPLQRFFDISAFSPGPGQFATVFLDITERKQSEDALRASEKEFRQLVQNLQAGVVVHGPDSQILLANEQASIILGLSVEQMKGKVAIDPVWNFVREDGTVMPLEEYPVQRVLDTHQPIRGLMIGVDHPARKDRVWVLVSAFPELDADGQLLHAIITFTDITAQKLADQNLRKLSQAVEQSPESIVITNLDTEIEYVNEAFIKAAGYSREEAIGQNPRILNSGKTLQKTYTEMWGKLTQGESWSGEFINQRKDGSEYIEFAIISPLRQPGGSITHYVAVKEDITEKKRLVKELEDHRHHLEDLVEIRTRALAIARQQADAANEAKSAFIANTSHEIRTPMNAIIGMTHLALNTELDDVQANYISKAHSSANALLSLLNDILDLSKIEADKLELERVDFNIREVLNSNLSIIKTSAVERGISLSTDIASDIPEHLLGDPSRLGQVLLNLLSNALKFSSEGDEVSVTVSLQEKNEQDYVLNFSVKDTGIGISSKEQKKLFQPFSQADSSTTRKYGGTGLGLIISKKIVEAMGGEIGIESEPGVGSNFHFFVRLDKQLEDSKTEKGLSRKAVIDVADAREKLKGARLLLVEDNEVNQELASIILSMNGIDTEVASNGQEALKILARESFDGVLMDCQMPVMDGYEATRRIRAQEQFRDLPVIAQTANAMKGDKEKTLDAGMNDHITKPISPDAMLITLAKWIKPVRNGSNQ</sequence>
<comment type="caution">
    <text evidence="17">The sequence shown here is derived from an EMBL/GenBank/DDBJ whole genome shotgun (WGS) entry which is preliminary data.</text>
</comment>
<dbReference type="eggNOG" id="COG5002">
    <property type="taxonomic scope" value="Bacteria"/>
</dbReference>
<dbReference type="InterPro" id="IPR003594">
    <property type="entry name" value="HATPase_dom"/>
</dbReference>
<dbReference type="SMART" id="SM00091">
    <property type="entry name" value="PAS"/>
    <property type="match status" value="4"/>
</dbReference>
<evidence type="ECO:0000259" key="14">
    <source>
        <dbReference type="PROSITE" id="PS50110"/>
    </source>
</evidence>
<keyword evidence="3 11" id="KW-0597">Phosphoprotein</keyword>
<dbReference type="FunFam" id="3.30.565.10:FF:000010">
    <property type="entry name" value="Sensor histidine kinase RcsC"/>
    <property type="match status" value="1"/>
</dbReference>
<dbReference type="Gene3D" id="3.40.50.2300">
    <property type="match status" value="1"/>
</dbReference>
<evidence type="ECO:0000256" key="2">
    <source>
        <dbReference type="ARBA" id="ARBA00012438"/>
    </source>
</evidence>
<protein>
    <recommendedName>
        <fullName evidence="10">Sensory/regulatory protein RpfC</fullName>
        <ecNumber evidence="2">2.7.13.3</ecNumber>
    </recommendedName>
</protein>